<keyword evidence="10" id="KW-1185">Reference proteome</keyword>
<dbReference type="PANTHER" id="PTHR24351">
    <property type="entry name" value="RIBOSOMAL PROTEIN S6 KINASE"/>
    <property type="match status" value="1"/>
</dbReference>
<dbReference type="RefSeq" id="WP_173766852.1">
    <property type="nucleotide sequence ID" value="NZ_CP048836.1"/>
</dbReference>
<keyword evidence="4 9" id="KW-0418">Kinase</keyword>
<evidence type="ECO:0000259" key="7">
    <source>
        <dbReference type="PROSITE" id="PS50011"/>
    </source>
</evidence>
<keyword evidence="6" id="KW-0812">Transmembrane</keyword>
<dbReference type="Proteomes" id="UP000501991">
    <property type="component" value="Chromosome"/>
</dbReference>
<sequence>MNQTLTVSIGQYSAKGRKAINQDFHGAVVPSEPQRTHKGIAVALADGISSSTVSQEAAESAIKSFLDDYYCTSDAWTVRTAAERVLRATNTWLHAQTRRSEYRYERDKGYVCTFSALVLKSNTAHLFHVGDARIYRVAGRSLEQLTRDHRVFVSREHSHLARALGIDAHLEIDYQALPLHPGDTYVLATDGVYEHIDSATLIDLIRTHADHLDAAARLAVQAAFDAGSTDNLTALIVRVDSVPLAHANEIQRQLGELKLPPQLEARMMFDGFEIIRQIHASHRSHIFLARDLDTGELLALKTPSFDMREDPAYLERFLMEEWVARRLDNAHVLKPHPRRRAQAYVYVVMEYVEGITLAQWMRDNPRPELAAVRDIVAQIARGLQAFHRKEMLHQDLRPENIIIDAHGTAKIIDFGSTHVAGLSELAAGHDPRDILGTHQYAAPEYFTGDGGNPRSDLFSLGVIAYQMLTGHLPYGATVARATTRAAQQRLRYRSALDDDHPIPAWMDEALRKAVHPLPDKRYESLSEFITDLKQPNSAFRTRGHTPLIERNPVRFWKGLSIVLGLVVVVLLGVIRALV</sequence>
<keyword evidence="6" id="KW-1133">Transmembrane helix</keyword>
<feature type="domain" description="Protein kinase" evidence="7">
    <location>
        <begin position="272"/>
        <end position="539"/>
    </location>
</feature>
<dbReference type="KEGG" id="azq:G3580_15050"/>
<evidence type="ECO:0000256" key="1">
    <source>
        <dbReference type="ARBA" id="ARBA00022527"/>
    </source>
</evidence>
<gene>
    <name evidence="9" type="ORF">G3580_15050</name>
</gene>
<dbReference type="InterPro" id="IPR011009">
    <property type="entry name" value="Kinase-like_dom_sf"/>
</dbReference>
<dbReference type="Gene3D" id="3.30.200.20">
    <property type="entry name" value="Phosphorylase Kinase, domain 1"/>
    <property type="match status" value="1"/>
</dbReference>
<dbReference type="Pfam" id="PF00069">
    <property type="entry name" value="Pkinase"/>
    <property type="match status" value="1"/>
</dbReference>
<dbReference type="SUPFAM" id="SSF81606">
    <property type="entry name" value="PP2C-like"/>
    <property type="match status" value="1"/>
</dbReference>
<dbReference type="Gene3D" id="3.60.40.10">
    <property type="entry name" value="PPM-type phosphatase domain"/>
    <property type="match status" value="1"/>
</dbReference>
<dbReference type="SUPFAM" id="SSF56112">
    <property type="entry name" value="Protein kinase-like (PK-like)"/>
    <property type="match status" value="1"/>
</dbReference>
<dbReference type="InterPro" id="IPR000719">
    <property type="entry name" value="Prot_kinase_dom"/>
</dbReference>
<evidence type="ECO:0000313" key="9">
    <source>
        <dbReference type="EMBL" id="QID18821.1"/>
    </source>
</evidence>
<protein>
    <submittedName>
        <fullName evidence="9">Bifunctional protein-serine/threonine kinase/phosphatase</fullName>
    </submittedName>
</protein>
<keyword evidence="5" id="KW-0067">ATP-binding</keyword>
<dbReference type="InterPro" id="IPR001932">
    <property type="entry name" value="PPM-type_phosphatase-like_dom"/>
</dbReference>
<dbReference type="PROSITE" id="PS00109">
    <property type="entry name" value="PROTEIN_KINASE_TYR"/>
    <property type="match status" value="1"/>
</dbReference>
<keyword evidence="6" id="KW-0472">Membrane</keyword>
<feature type="domain" description="PPM-type phosphatase" evidence="8">
    <location>
        <begin position="8"/>
        <end position="239"/>
    </location>
</feature>
<dbReference type="PROSITE" id="PS51746">
    <property type="entry name" value="PPM_2"/>
    <property type="match status" value="1"/>
</dbReference>
<dbReference type="CDD" id="cd00143">
    <property type="entry name" value="PP2Cc"/>
    <property type="match status" value="1"/>
</dbReference>
<evidence type="ECO:0000259" key="8">
    <source>
        <dbReference type="PROSITE" id="PS51746"/>
    </source>
</evidence>
<dbReference type="GO" id="GO:0004674">
    <property type="term" value="F:protein serine/threonine kinase activity"/>
    <property type="evidence" value="ECO:0007669"/>
    <property type="project" value="UniProtKB-KW"/>
</dbReference>
<dbReference type="SMART" id="SM00220">
    <property type="entry name" value="S_TKc"/>
    <property type="match status" value="1"/>
</dbReference>
<reference evidence="9 10" key="1">
    <citation type="submission" date="2020-02" db="EMBL/GenBank/DDBJ databases">
        <title>Nitrogenibacter mangrovi gen. nov., sp. nov. isolated from mangrove sediment, a denitrifying betaproteobacterium.</title>
        <authorList>
            <person name="Liao H."/>
            <person name="Tian Y."/>
        </authorList>
    </citation>
    <scope>NUCLEOTIDE SEQUENCE [LARGE SCALE GENOMIC DNA]</scope>
    <source>
        <strain evidence="9 10">M9-3-2</strain>
    </source>
</reference>
<dbReference type="InterPro" id="IPR008266">
    <property type="entry name" value="Tyr_kinase_AS"/>
</dbReference>
<keyword evidence="1" id="KW-0723">Serine/threonine-protein kinase</keyword>
<dbReference type="InterPro" id="IPR036457">
    <property type="entry name" value="PPM-type-like_dom_sf"/>
</dbReference>
<dbReference type="AlphaFoldDB" id="A0A6C1B555"/>
<dbReference type="EMBL" id="CP048836">
    <property type="protein sequence ID" value="QID18821.1"/>
    <property type="molecule type" value="Genomic_DNA"/>
</dbReference>
<accession>A0A6C1B555</accession>
<dbReference type="Gene3D" id="1.10.510.10">
    <property type="entry name" value="Transferase(Phosphotransferase) domain 1"/>
    <property type="match status" value="1"/>
</dbReference>
<evidence type="ECO:0000256" key="6">
    <source>
        <dbReference type="SAM" id="Phobius"/>
    </source>
</evidence>
<evidence type="ECO:0000313" key="10">
    <source>
        <dbReference type="Proteomes" id="UP000501991"/>
    </source>
</evidence>
<evidence type="ECO:0000256" key="3">
    <source>
        <dbReference type="ARBA" id="ARBA00022741"/>
    </source>
</evidence>
<organism evidence="9 10">
    <name type="scientific">Nitrogeniibacter mangrovi</name>
    <dbReference type="NCBI Taxonomy" id="2016596"/>
    <lineage>
        <taxon>Bacteria</taxon>
        <taxon>Pseudomonadati</taxon>
        <taxon>Pseudomonadota</taxon>
        <taxon>Betaproteobacteria</taxon>
        <taxon>Rhodocyclales</taxon>
        <taxon>Zoogloeaceae</taxon>
        <taxon>Nitrogeniibacter</taxon>
    </lineage>
</organism>
<dbReference type="PROSITE" id="PS50011">
    <property type="entry name" value="PROTEIN_KINASE_DOM"/>
    <property type="match status" value="1"/>
</dbReference>
<proteinExistence type="predicted"/>
<dbReference type="SMART" id="SM00331">
    <property type="entry name" value="PP2C_SIG"/>
    <property type="match status" value="1"/>
</dbReference>
<keyword evidence="2" id="KW-0808">Transferase</keyword>
<evidence type="ECO:0000256" key="4">
    <source>
        <dbReference type="ARBA" id="ARBA00022777"/>
    </source>
</evidence>
<name>A0A6C1B555_9RHOO</name>
<dbReference type="CDD" id="cd14014">
    <property type="entry name" value="STKc_PknB_like"/>
    <property type="match status" value="1"/>
</dbReference>
<evidence type="ECO:0000256" key="5">
    <source>
        <dbReference type="ARBA" id="ARBA00022840"/>
    </source>
</evidence>
<evidence type="ECO:0000256" key="2">
    <source>
        <dbReference type="ARBA" id="ARBA00022679"/>
    </source>
</evidence>
<keyword evidence="3" id="KW-0547">Nucleotide-binding</keyword>
<dbReference type="SMART" id="SM00332">
    <property type="entry name" value="PP2Cc"/>
    <property type="match status" value="1"/>
</dbReference>
<dbReference type="Pfam" id="PF13672">
    <property type="entry name" value="PP2C_2"/>
    <property type="match status" value="1"/>
</dbReference>
<feature type="transmembrane region" description="Helical" evidence="6">
    <location>
        <begin position="555"/>
        <end position="577"/>
    </location>
</feature>
<dbReference type="GO" id="GO:0005524">
    <property type="term" value="F:ATP binding"/>
    <property type="evidence" value="ECO:0007669"/>
    <property type="project" value="UniProtKB-KW"/>
</dbReference>